<name>A0ABQ9K5S6_9CUCU</name>
<proteinExistence type="predicted"/>
<organism evidence="2 3">
    <name type="scientific">Molorchus minor</name>
    <dbReference type="NCBI Taxonomy" id="1323400"/>
    <lineage>
        <taxon>Eukaryota</taxon>
        <taxon>Metazoa</taxon>
        <taxon>Ecdysozoa</taxon>
        <taxon>Arthropoda</taxon>
        <taxon>Hexapoda</taxon>
        <taxon>Insecta</taxon>
        <taxon>Pterygota</taxon>
        <taxon>Neoptera</taxon>
        <taxon>Endopterygota</taxon>
        <taxon>Coleoptera</taxon>
        <taxon>Polyphaga</taxon>
        <taxon>Cucujiformia</taxon>
        <taxon>Chrysomeloidea</taxon>
        <taxon>Cerambycidae</taxon>
        <taxon>Lamiinae</taxon>
        <taxon>Monochamini</taxon>
        <taxon>Molorchus</taxon>
    </lineage>
</organism>
<reference evidence="2" key="1">
    <citation type="journal article" date="2023" name="Insect Mol. Biol.">
        <title>Genome sequencing provides insights into the evolution of gene families encoding plant cell wall-degrading enzymes in longhorned beetles.</title>
        <authorList>
            <person name="Shin N.R."/>
            <person name="Okamura Y."/>
            <person name="Kirsch R."/>
            <person name="Pauchet Y."/>
        </authorList>
    </citation>
    <scope>NUCLEOTIDE SEQUENCE</scope>
    <source>
        <strain evidence="2">MMC_N1</strain>
    </source>
</reference>
<feature type="non-terminal residue" evidence="2">
    <location>
        <position position="1"/>
    </location>
</feature>
<evidence type="ECO:0000256" key="1">
    <source>
        <dbReference type="SAM" id="MobiDB-lite"/>
    </source>
</evidence>
<dbReference type="EMBL" id="JAPWTJ010000015">
    <property type="protein sequence ID" value="KAJ8985377.1"/>
    <property type="molecule type" value="Genomic_DNA"/>
</dbReference>
<protein>
    <submittedName>
        <fullName evidence="2">Uncharacterized protein</fullName>
    </submittedName>
</protein>
<feature type="region of interest" description="Disordered" evidence="1">
    <location>
        <begin position="21"/>
        <end position="40"/>
    </location>
</feature>
<evidence type="ECO:0000313" key="2">
    <source>
        <dbReference type="EMBL" id="KAJ8985377.1"/>
    </source>
</evidence>
<gene>
    <name evidence="2" type="ORF">NQ317_007533</name>
</gene>
<keyword evidence="3" id="KW-1185">Reference proteome</keyword>
<comment type="caution">
    <text evidence="2">The sequence shown here is derived from an EMBL/GenBank/DDBJ whole genome shotgun (WGS) entry which is preliminary data.</text>
</comment>
<dbReference type="Proteomes" id="UP001162164">
    <property type="component" value="Unassembled WGS sequence"/>
</dbReference>
<evidence type="ECO:0000313" key="3">
    <source>
        <dbReference type="Proteomes" id="UP001162164"/>
    </source>
</evidence>
<accession>A0ABQ9K5S6</accession>
<sequence>NRESIWGCPAVHINELASLEKTQKTRNITNSRAGESPEKI</sequence>